<comment type="caution">
    <text evidence="2">The sequence shown here is derived from an EMBL/GenBank/DDBJ whole genome shotgun (WGS) entry which is preliminary data.</text>
</comment>
<proteinExistence type="predicted"/>
<reference evidence="2" key="1">
    <citation type="submission" date="2021-07" db="EMBL/GenBank/DDBJ databases">
        <title>Draft genome of Mortierella alpina, strain LL118, isolated from an aspen leaf litter sample.</title>
        <authorList>
            <person name="Yang S."/>
            <person name="Vinatzer B.A."/>
        </authorList>
    </citation>
    <scope>NUCLEOTIDE SEQUENCE</scope>
    <source>
        <strain evidence="2">LL118</strain>
    </source>
</reference>
<evidence type="ECO:0008006" key="4">
    <source>
        <dbReference type="Google" id="ProtNLM"/>
    </source>
</evidence>
<organism evidence="2 3">
    <name type="scientific">Mortierella alpina</name>
    <name type="common">Oleaginous fungus</name>
    <name type="synonym">Mortierella renispora</name>
    <dbReference type="NCBI Taxonomy" id="64518"/>
    <lineage>
        <taxon>Eukaryota</taxon>
        <taxon>Fungi</taxon>
        <taxon>Fungi incertae sedis</taxon>
        <taxon>Mucoromycota</taxon>
        <taxon>Mortierellomycotina</taxon>
        <taxon>Mortierellomycetes</taxon>
        <taxon>Mortierellales</taxon>
        <taxon>Mortierellaceae</taxon>
        <taxon>Mortierella</taxon>
    </lineage>
</organism>
<feature type="region of interest" description="Disordered" evidence="1">
    <location>
        <begin position="36"/>
        <end position="110"/>
    </location>
</feature>
<evidence type="ECO:0000313" key="3">
    <source>
        <dbReference type="Proteomes" id="UP000717515"/>
    </source>
</evidence>
<gene>
    <name evidence="2" type="ORF">KVV02_006572</name>
</gene>
<feature type="compositionally biased region" description="Polar residues" evidence="1">
    <location>
        <begin position="36"/>
        <end position="54"/>
    </location>
</feature>
<accession>A0A9P8A8E1</accession>
<evidence type="ECO:0000313" key="2">
    <source>
        <dbReference type="EMBL" id="KAG9324326.1"/>
    </source>
</evidence>
<feature type="compositionally biased region" description="Low complexity" evidence="1">
    <location>
        <begin position="69"/>
        <end position="82"/>
    </location>
</feature>
<name>A0A9P8A8E1_MORAP</name>
<dbReference type="Proteomes" id="UP000717515">
    <property type="component" value="Unassembled WGS sequence"/>
</dbReference>
<protein>
    <recommendedName>
        <fullName evidence="4">Phosphatidate cytidylyltransferase</fullName>
    </recommendedName>
</protein>
<sequence>MLIPLLTSPGAIARCQQQGLRYAAAWIPKDNLAASLDSTGTRNRSSSQPMVSSQRRLDQRRHLHSSPIHSVGAAAAAVSHAGENSMPPPPLPNNKSHQSNKTVRTTTVRPRRPNYIRDFEVPPDMSRLPPKFGDNQHIDIDDAMWEQLKSVVDSIHHKAPIRYAFAYGSGVFAQKGYDGKVS</sequence>
<dbReference type="AlphaFoldDB" id="A0A9P8A8E1"/>
<evidence type="ECO:0000256" key="1">
    <source>
        <dbReference type="SAM" id="MobiDB-lite"/>
    </source>
</evidence>
<dbReference type="EMBL" id="JAIFTL010000070">
    <property type="protein sequence ID" value="KAG9324326.1"/>
    <property type="molecule type" value="Genomic_DNA"/>
</dbReference>